<accession>A0AAV2R0H9</accession>
<dbReference type="FunFam" id="1.10.238.110:FF:000008">
    <property type="entry name" value="Diacylglycerol kinase"/>
    <property type="match status" value="1"/>
</dbReference>
<evidence type="ECO:0000313" key="4">
    <source>
        <dbReference type="EMBL" id="CAL4105697.1"/>
    </source>
</evidence>
<feature type="compositionally biased region" description="Polar residues" evidence="2">
    <location>
        <begin position="163"/>
        <end position="174"/>
    </location>
</feature>
<dbReference type="InterPro" id="IPR018247">
    <property type="entry name" value="EF_Hand_1_Ca_BS"/>
</dbReference>
<keyword evidence="5" id="KW-1185">Reference proteome</keyword>
<feature type="domain" description="EF-hand" evidence="3">
    <location>
        <begin position="262"/>
        <end position="297"/>
    </location>
</feature>
<dbReference type="PROSITE" id="PS00018">
    <property type="entry name" value="EF_HAND_1"/>
    <property type="match status" value="1"/>
</dbReference>
<sequence length="311" mass="34044">MSLHWEKLSPAEFQQLQDFTAYSSKKLEDVLHEFTGGGPLSKYNPDGDIDYEGFHMFMDTYLEVETPEELCRHLFLSFVKRVRIQLPEPKSIKEMAVVSSATACAPITAHNTSGGSISNVAATSVEPPTSGGGVGGGGGSLVEKFHGLTEKFSALGHNRSDSDSVSNRTRTGSLGASVHPLVTVTQTNSYVVDTKQSTDSSPSHSQMSRTSSKKSNNSLLVTNGKIEDMKHLVRKSSSLEVHTVRVSLKDIICYLSLLEGGRPEDKLEFMFRLYDTDGNGVLDTNEMDCIVTQMIQVADYLGWDVTELRPV</sequence>
<evidence type="ECO:0000259" key="3">
    <source>
        <dbReference type="PROSITE" id="PS50222"/>
    </source>
</evidence>
<reference evidence="4 5" key="1">
    <citation type="submission" date="2024-05" db="EMBL/GenBank/DDBJ databases">
        <authorList>
            <person name="Wallberg A."/>
        </authorList>
    </citation>
    <scope>NUCLEOTIDE SEQUENCE [LARGE SCALE GENOMIC DNA]</scope>
</reference>
<dbReference type="InterPro" id="IPR011992">
    <property type="entry name" value="EF-hand-dom_pair"/>
</dbReference>
<proteinExistence type="predicted"/>
<dbReference type="SMART" id="SM00054">
    <property type="entry name" value="EFh"/>
    <property type="match status" value="1"/>
</dbReference>
<gene>
    <name evidence="4" type="ORF">MNOR_LOCUS18153</name>
</gene>
<dbReference type="Proteomes" id="UP001497623">
    <property type="component" value="Unassembled WGS sequence"/>
</dbReference>
<keyword evidence="1" id="KW-0106">Calcium</keyword>
<evidence type="ECO:0000256" key="2">
    <source>
        <dbReference type="SAM" id="MobiDB-lite"/>
    </source>
</evidence>
<dbReference type="SUPFAM" id="SSF47473">
    <property type="entry name" value="EF-hand"/>
    <property type="match status" value="2"/>
</dbReference>
<dbReference type="EMBL" id="CAXKWB010012844">
    <property type="protein sequence ID" value="CAL4105697.1"/>
    <property type="molecule type" value="Genomic_DNA"/>
</dbReference>
<dbReference type="InterPro" id="IPR038199">
    <property type="entry name" value="DGK_typeI_N_sf"/>
</dbReference>
<comment type="caution">
    <text evidence="4">The sequence shown here is derived from an EMBL/GenBank/DDBJ whole genome shotgun (WGS) entry which is preliminary data.</text>
</comment>
<feature type="region of interest" description="Disordered" evidence="2">
    <location>
        <begin position="188"/>
        <end position="220"/>
    </location>
</feature>
<dbReference type="InterPro" id="IPR002048">
    <property type="entry name" value="EF_hand_dom"/>
</dbReference>
<evidence type="ECO:0000256" key="1">
    <source>
        <dbReference type="ARBA" id="ARBA00022837"/>
    </source>
</evidence>
<dbReference type="Gene3D" id="1.10.238.110">
    <property type="entry name" value="Diacylglycerol kinase alpha"/>
    <property type="match status" value="2"/>
</dbReference>
<feature type="non-terminal residue" evidence="4">
    <location>
        <position position="311"/>
    </location>
</feature>
<dbReference type="Gene3D" id="1.10.238.10">
    <property type="entry name" value="EF-hand"/>
    <property type="match status" value="1"/>
</dbReference>
<name>A0AAV2R0H9_MEGNR</name>
<dbReference type="GO" id="GO:0005509">
    <property type="term" value="F:calcium ion binding"/>
    <property type="evidence" value="ECO:0007669"/>
    <property type="project" value="InterPro"/>
</dbReference>
<dbReference type="AlphaFoldDB" id="A0AAV2R0H9"/>
<dbReference type="InterPro" id="IPR029477">
    <property type="entry name" value="DAG_kinase_typeI_N"/>
</dbReference>
<evidence type="ECO:0000313" key="5">
    <source>
        <dbReference type="Proteomes" id="UP001497623"/>
    </source>
</evidence>
<organism evidence="4 5">
    <name type="scientific">Meganyctiphanes norvegica</name>
    <name type="common">Northern krill</name>
    <name type="synonym">Thysanopoda norvegica</name>
    <dbReference type="NCBI Taxonomy" id="48144"/>
    <lineage>
        <taxon>Eukaryota</taxon>
        <taxon>Metazoa</taxon>
        <taxon>Ecdysozoa</taxon>
        <taxon>Arthropoda</taxon>
        <taxon>Crustacea</taxon>
        <taxon>Multicrustacea</taxon>
        <taxon>Malacostraca</taxon>
        <taxon>Eumalacostraca</taxon>
        <taxon>Eucarida</taxon>
        <taxon>Euphausiacea</taxon>
        <taxon>Euphausiidae</taxon>
        <taxon>Meganyctiphanes</taxon>
    </lineage>
</organism>
<feature type="region of interest" description="Disordered" evidence="2">
    <location>
        <begin position="155"/>
        <end position="176"/>
    </location>
</feature>
<protein>
    <recommendedName>
        <fullName evidence="3">EF-hand domain-containing protein</fullName>
    </recommendedName>
</protein>
<dbReference type="PROSITE" id="PS50222">
    <property type="entry name" value="EF_HAND_2"/>
    <property type="match status" value="1"/>
</dbReference>
<dbReference type="Pfam" id="PF14513">
    <property type="entry name" value="DAG_kinase_N"/>
    <property type="match status" value="1"/>
</dbReference>